<evidence type="ECO:0000256" key="3">
    <source>
        <dbReference type="ARBA" id="ARBA00022679"/>
    </source>
</evidence>
<dbReference type="InterPro" id="IPR033749">
    <property type="entry name" value="Polyprenyl_synt_CS"/>
</dbReference>
<dbReference type="InterPro" id="IPR000092">
    <property type="entry name" value="Polyprenyl_synt"/>
</dbReference>
<keyword evidence="8" id="KW-1185">Reference proteome</keyword>
<evidence type="ECO:0000313" key="8">
    <source>
        <dbReference type="Proteomes" id="UP000266915"/>
    </source>
</evidence>
<comment type="caution">
    <text evidence="7">The sequence shown here is derived from an EMBL/GenBank/DDBJ whole genome shotgun (WGS) entry which is preliminary data.</text>
</comment>
<organism evidence="7 8">
    <name type="scientific">Plantibacter flavus</name>
    <dbReference type="NCBI Taxonomy" id="150123"/>
    <lineage>
        <taxon>Bacteria</taxon>
        <taxon>Bacillati</taxon>
        <taxon>Actinomycetota</taxon>
        <taxon>Actinomycetes</taxon>
        <taxon>Micrococcales</taxon>
        <taxon>Microbacteriaceae</taxon>
        <taxon>Plantibacter</taxon>
    </lineage>
</organism>
<evidence type="ECO:0000256" key="4">
    <source>
        <dbReference type="ARBA" id="ARBA00022723"/>
    </source>
</evidence>
<dbReference type="PANTHER" id="PTHR12001">
    <property type="entry name" value="GERANYLGERANYL PYROPHOSPHATE SYNTHASE"/>
    <property type="match status" value="1"/>
</dbReference>
<keyword evidence="4" id="KW-0479">Metal-binding</keyword>
<protein>
    <submittedName>
        <fullName evidence="7">Geranylgeranyl diphosphate synthase type II</fullName>
    </submittedName>
</protein>
<keyword evidence="3 6" id="KW-0808">Transferase</keyword>
<dbReference type="GO" id="GO:0004659">
    <property type="term" value="F:prenyltransferase activity"/>
    <property type="evidence" value="ECO:0007669"/>
    <property type="project" value="InterPro"/>
</dbReference>
<reference evidence="7 8" key="1">
    <citation type="submission" date="2018-11" db="EMBL/GenBank/DDBJ databases">
        <title>Sequencing the genomes of 1000 actinobacteria strains.</title>
        <authorList>
            <person name="Klenk H.-P."/>
        </authorList>
    </citation>
    <scope>NUCLEOTIDE SEQUENCE [LARGE SCALE GENOMIC DNA]</scope>
    <source>
        <strain evidence="7 8">DSM 14012</strain>
    </source>
</reference>
<keyword evidence="5" id="KW-0460">Magnesium</keyword>
<dbReference type="Pfam" id="PF00348">
    <property type="entry name" value="polyprenyl_synt"/>
    <property type="match status" value="1"/>
</dbReference>
<dbReference type="SFLD" id="SFLDS00005">
    <property type="entry name" value="Isoprenoid_Synthase_Type_I"/>
    <property type="match status" value="1"/>
</dbReference>
<dbReference type="Gene3D" id="1.10.600.10">
    <property type="entry name" value="Farnesyl Diphosphate Synthase"/>
    <property type="match status" value="1"/>
</dbReference>
<dbReference type="RefSeq" id="WP_085511978.1">
    <property type="nucleotide sequence ID" value="NZ_FXAP01000003.1"/>
</dbReference>
<dbReference type="GO" id="GO:0008299">
    <property type="term" value="P:isoprenoid biosynthetic process"/>
    <property type="evidence" value="ECO:0007669"/>
    <property type="project" value="InterPro"/>
</dbReference>
<dbReference type="CDD" id="cd00685">
    <property type="entry name" value="Trans_IPPS_HT"/>
    <property type="match status" value="1"/>
</dbReference>
<accession>A0A3N2BZN5</accession>
<dbReference type="SUPFAM" id="SSF48576">
    <property type="entry name" value="Terpenoid synthases"/>
    <property type="match status" value="1"/>
</dbReference>
<gene>
    <name evidence="7" type="ORF">EDD42_0565</name>
</gene>
<dbReference type="EMBL" id="RKHL01000001">
    <property type="protein sequence ID" value="ROR80524.1"/>
    <property type="molecule type" value="Genomic_DNA"/>
</dbReference>
<dbReference type="AlphaFoldDB" id="A0A3N2BZN5"/>
<proteinExistence type="inferred from homology"/>
<sequence length="357" mass="38473">METHHVVDAPYRQQHQVEDALERFLELAKTQAVSFGGAGYLRLWETIERSMAGGKRFRPRMVMTAYEALGGTDIVAAAHVAAAYELLHTALIVHDDVIDRDFVRRGSPNVSGSYRDIAQTAGIPLPLAEHRGMSVAVIAGDLALSASYRLIDRAGSADAVRTRLREILDDAISASAAGELADVDFTVGGVVPTVDDIIRMERLKTAYYSFEAPLQSGGVLAGAPEATIDALGAFGQQIGIAYQIIDDVLGVFGDSKTTGKTTIGDLREGKLTVMVAFAAEQPEWHAVEHLFGDPDLDEEGAAVLREVLTTTGARQHATLLAGDYANRAWEQLASPSIPAQLRDELRPIVATVLERSR</sequence>
<evidence type="ECO:0000256" key="2">
    <source>
        <dbReference type="ARBA" id="ARBA00006706"/>
    </source>
</evidence>
<comment type="cofactor">
    <cofactor evidence="1">
        <name>Mg(2+)</name>
        <dbReference type="ChEBI" id="CHEBI:18420"/>
    </cofactor>
</comment>
<dbReference type="PROSITE" id="PS00723">
    <property type="entry name" value="POLYPRENYL_SYNTHASE_1"/>
    <property type="match status" value="1"/>
</dbReference>
<dbReference type="GO" id="GO:0046872">
    <property type="term" value="F:metal ion binding"/>
    <property type="evidence" value="ECO:0007669"/>
    <property type="project" value="UniProtKB-KW"/>
</dbReference>
<dbReference type="InterPro" id="IPR008949">
    <property type="entry name" value="Isoprenoid_synthase_dom_sf"/>
</dbReference>
<dbReference type="PROSITE" id="PS00444">
    <property type="entry name" value="POLYPRENYL_SYNTHASE_2"/>
    <property type="match status" value="1"/>
</dbReference>
<comment type="similarity">
    <text evidence="2 6">Belongs to the FPP/GGPP synthase family.</text>
</comment>
<name>A0A3N2BZN5_9MICO</name>
<evidence type="ECO:0000313" key="7">
    <source>
        <dbReference type="EMBL" id="ROR80524.1"/>
    </source>
</evidence>
<evidence type="ECO:0000256" key="1">
    <source>
        <dbReference type="ARBA" id="ARBA00001946"/>
    </source>
</evidence>
<evidence type="ECO:0000256" key="5">
    <source>
        <dbReference type="ARBA" id="ARBA00022842"/>
    </source>
</evidence>
<evidence type="ECO:0000256" key="6">
    <source>
        <dbReference type="RuleBase" id="RU004466"/>
    </source>
</evidence>
<dbReference type="Proteomes" id="UP000266915">
    <property type="component" value="Unassembled WGS sequence"/>
</dbReference>
<dbReference type="PANTHER" id="PTHR12001:SF85">
    <property type="entry name" value="SHORT CHAIN ISOPRENYL DIPHOSPHATE SYNTHASE"/>
    <property type="match status" value="1"/>
</dbReference>